<feature type="compositionally biased region" description="Polar residues" evidence="1">
    <location>
        <begin position="277"/>
        <end position="304"/>
    </location>
</feature>
<evidence type="ECO:0000256" key="1">
    <source>
        <dbReference type="SAM" id="MobiDB-lite"/>
    </source>
</evidence>
<protein>
    <submittedName>
        <fullName evidence="2">Uncharacterized protein</fullName>
    </submittedName>
</protein>
<reference evidence="2 3" key="1">
    <citation type="journal article" date="2019" name="Int. J. Syst. Evol. Microbiol.">
        <title>The Global Catalogue of Microorganisms (GCM) 10K type strain sequencing project: providing services to taxonomists for standard genome sequencing and annotation.</title>
        <authorList>
            <consortium name="The Broad Institute Genomics Platform"/>
            <consortium name="The Broad Institute Genome Sequencing Center for Infectious Disease"/>
            <person name="Wu L."/>
            <person name="Ma J."/>
        </authorList>
    </citation>
    <scope>NUCLEOTIDE SEQUENCE [LARGE SCALE GENOMIC DNA]</scope>
    <source>
        <strain evidence="2 3">CGMCC 1.12689</strain>
    </source>
</reference>
<dbReference type="RefSeq" id="WP_256396973.1">
    <property type="nucleotide sequence ID" value="NZ_JANHDL010000004.1"/>
</dbReference>
<keyword evidence="3" id="KW-1185">Reference proteome</keyword>
<sequence length="304" mass="33388">MAEPARRVTSLVDPMFTLAVIPTGILANPRCISDPEQLAKHICTAAAPVDRRLRIAGEKIKHVVVAGPACIATAIDEITPAYVEVSYNHVSFRRHLDDAGESGDGFHIPSVVRDDPVVGEYLAGLNKLSRDSVDDLDLSDYEDRARITSDVVRHLEADRFCRANQKAESKRFEQITNDWFDIPTAKHALILGDGVNPHEHIVDHANGSNDWIKYPTGCDGMVIDETIDGSGNDGLSWVQAAVFDPRFQKQVVYSRLSDTQKREIHQWLTETGRQHLSFPQSTSTPTHASATDGTASPTAETASP</sequence>
<dbReference type="EMBL" id="JBHUDB010000002">
    <property type="protein sequence ID" value="MFD1570229.1"/>
    <property type="molecule type" value="Genomic_DNA"/>
</dbReference>
<organism evidence="2 3">
    <name type="scientific">Halorubrum laminariae</name>
    <dbReference type="NCBI Taxonomy" id="1433523"/>
    <lineage>
        <taxon>Archaea</taxon>
        <taxon>Methanobacteriati</taxon>
        <taxon>Methanobacteriota</taxon>
        <taxon>Stenosarchaea group</taxon>
        <taxon>Halobacteria</taxon>
        <taxon>Halobacteriales</taxon>
        <taxon>Haloferacaceae</taxon>
        <taxon>Halorubrum</taxon>
    </lineage>
</organism>
<name>A0ABD6C017_9EURY</name>
<comment type="caution">
    <text evidence="2">The sequence shown here is derived from an EMBL/GenBank/DDBJ whole genome shotgun (WGS) entry which is preliminary data.</text>
</comment>
<feature type="region of interest" description="Disordered" evidence="1">
    <location>
        <begin position="270"/>
        <end position="304"/>
    </location>
</feature>
<gene>
    <name evidence="2" type="ORF">ACFR9T_06460</name>
</gene>
<proteinExistence type="predicted"/>
<dbReference type="Proteomes" id="UP001597185">
    <property type="component" value="Unassembled WGS sequence"/>
</dbReference>
<evidence type="ECO:0000313" key="3">
    <source>
        <dbReference type="Proteomes" id="UP001597185"/>
    </source>
</evidence>
<accession>A0ABD6C017</accession>
<evidence type="ECO:0000313" key="2">
    <source>
        <dbReference type="EMBL" id="MFD1570229.1"/>
    </source>
</evidence>
<dbReference type="AlphaFoldDB" id="A0ABD6C017"/>